<feature type="domain" description="Thoeris protein ThsB TIR-like" evidence="1">
    <location>
        <begin position="8"/>
        <end position="102"/>
    </location>
</feature>
<dbReference type="RefSeq" id="WP_060386615.1">
    <property type="nucleotide sequence ID" value="NZ_LRGC01000026.1"/>
</dbReference>
<dbReference type="STRING" id="46506.AA415_03080"/>
<keyword evidence="3" id="KW-1185">Reference proteome</keyword>
<dbReference type="SUPFAM" id="SSF52206">
    <property type="entry name" value="Hypothetical protein MTH538"/>
    <property type="match status" value="1"/>
</dbReference>
<evidence type="ECO:0000259" key="1">
    <source>
        <dbReference type="Pfam" id="PF08937"/>
    </source>
</evidence>
<gene>
    <name evidence="2" type="ORF">AA415_03080</name>
</gene>
<sequence>MSKKKNVFISHYNKDDKHLHSLIDRLNKKGYEIRNGSIDRAKYRPYRVTDALIARYLRARINWSGTFICLIGKDTHTRPWVNYEIKQAHRLGKQIVGIYAHGCSDSVELPEAFKKYGGSPIGWNSLDKLGDILDGKITPPENPDGTAKQTPIYNIIRVAC</sequence>
<dbReference type="InterPro" id="IPR036490">
    <property type="entry name" value="ThsB_TIR-like_sf"/>
</dbReference>
<dbReference type="Proteomes" id="UP000056419">
    <property type="component" value="Unassembled WGS sequence"/>
</dbReference>
<evidence type="ECO:0000313" key="3">
    <source>
        <dbReference type="Proteomes" id="UP000056419"/>
    </source>
</evidence>
<protein>
    <submittedName>
        <fullName evidence="2">Putative TIR-like domain (DUF1863) protein</fullName>
    </submittedName>
</protein>
<dbReference type="AlphaFoldDB" id="A0A108T256"/>
<comment type="caution">
    <text evidence="2">The sequence shown here is derived from an EMBL/GenBank/DDBJ whole genome shotgun (WGS) entry which is preliminary data.</text>
</comment>
<dbReference type="PATRIC" id="fig|46506.5.peg.3318"/>
<organism evidence="2 3">
    <name type="scientific">Bacteroides stercoris</name>
    <dbReference type="NCBI Taxonomy" id="46506"/>
    <lineage>
        <taxon>Bacteria</taxon>
        <taxon>Pseudomonadati</taxon>
        <taxon>Bacteroidota</taxon>
        <taxon>Bacteroidia</taxon>
        <taxon>Bacteroidales</taxon>
        <taxon>Bacteroidaceae</taxon>
        <taxon>Bacteroides</taxon>
    </lineage>
</organism>
<proteinExistence type="predicted"/>
<dbReference type="Gene3D" id="3.40.50.9200">
    <property type="entry name" value="Hypothetical protein MTH538"/>
    <property type="match status" value="1"/>
</dbReference>
<dbReference type="InterPro" id="IPR015032">
    <property type="entry name" value="ThsB__TIR-like_domain"/>
</dbReference>
<name>A0A108T256_BACSE</name>
<dbReference type="EMBL" id="LRGC01000026">
    <property type="protein sequence ID" value="KWR51952.1"/>
    <property type="molecule type" value="Genomic_DNA"/>
</dbReference>
<evidence type="ECO:0000313" key="2">
    <source>
        <dbReference type="EMBL" id="KWR51952.1"/>
    </source>
</evidence>
<dbReference type="Pfam" id="PF08937">
    <property type="entry name" value="ThsB_TIR"/>
    <property type="match status" value="1"/>
</dbReference>
<accession>A0A108T256</accession>
<reference evidence="2 3" key="1">
    <citation type="journal article" date="2016" name="BMC Genomics">
        <title>Type VI secretion systems of human gut Bacteroidales segregate into three genetic architectures, two of which are contained on mobile genetic elements.</title>
        <authorList>
            <person name="Coyne M.J."/>
            <person name="Roelofs K.G."/>
            <person name="Comstock L.E."/>
        </authorList>
    </citation>
    <scope>NUCLEOTIDE SEQUENCE [LARGE SCALE GENOMIC DNA]</scope>
    <source>
        <strain evidence="2 3">CL09T03C01</strain>
    </source>
</reference>